<evidence type="ECO:0000313" key="2">
    <source>
        <dbReference type="Proteomes" id="UP001057402"/>
    </source>
</evidence>
<protein>
    <submittedName>
        <fullName evidence="1">Uncharacterized protein</fullName>
    </submittedName>
</protein>
<comment type="caution">
    <text evidence="1">The sequence shown here is derived from an EMBL/GenBank/DDBJ whole genome shotgun (WGS) entry which is preliminary data.</text>
</comment>
<keyword evidence="2" id="KW-1185">Reference proteome</keyword>
<proteinExistence type="predicted"/>
<organism evidence="1 2">
    <name type="scientific">Melastoma candidum</name>
    <dbReference type="NCBI Taxonomy" id="119954"/>
    <lineage>
        <taxon>Eukaryota</taxon>
        <taxon>Viridiplantae</taxon>
        <taxon>Streptophyta</taxon>
        <taxon>Embryophyta</taxon>
        <taxon>Tracheophyta</taxon>
        <taxon>Spermatophyta</taxon>
        <taxon>Magnoliopsida</taxon>
        <taxon>eudicotyledons</taxon>
        <taxon>Gunneridae</taxon>
        <taxon>Pentapetalae</taxon>
        <taxon>rosids</taxon>
        <taxon>malvids</taxon>
        <taxon>Myrtales</taxon>
        <taxon>Melastomataceae</taxon>
        <taxon>Melastomatoideae</taxon>
        <taxon>Melastomateae</taxon>
        <taxon>Melastoma</taxon>
    </lineage>
</organism>
<sequence>MGTPADGGSFFGEEIGAVLPGQLTESKDLFAVALDQPFRFPSTFTFVLRAFTTLEGIGYALVLSLV</sequence>
<dbReference type="EMBL" id="CM042888">
    <property type="protein sequence ID" value="KAI4326413.1"/>
    <property type="molecule type" value="Genomic_DNA"/>
</dbReference>
<gene>
    <name evidence="1" type="ORF">MLD38_031731</name>
</gene>
<reference evidence="2" key="1">
    <citation type="journal article" date="2023" name="Front. Plant Sci.">
        <title>Chromosomal-level genome assembly of Melastoma candidum provides insights into trichome evolution.</title>
        <authorList>
            <person name="Zhong Y."/>
            <person name="Wu W."/>
            <person name="Sun C."/>
            <person name="Zou P."/>
            <person name="Liu Y."/>
            <person name="Dai S."/>
            <person name="Zhou R."/>
        </authorList>
    </citation>
    <scope>NUCLEOTIDE SEQUENCE [LARGE SCALE GENOMIC DNA]</scope>
</reference>
<name>A0ACB9MQ20_9MYRT</name>
<accession>A0ACB9MQ20</accession>
<dbReference type="Proteomes" id="UP001057402">
    <property type="component" value="Chromosome 9"/>
</dbReference>
<evidence type="ECO:0000313" key="1">
    <source>
        <dbReference type="EMBL" id="KAI4326413.1"/>
    </source>
</evidence>